<reference evidence="1 2" key="1">
    <citation type="submission" date="2017-01" db="EMBL/GenBank/DDBJ databases">
        <authorList>
            <person name="Erauso G."/>
        </authorList>
    </citation>
    <scope>NUCLEOTIDE SEQUENCE [LARGE SCALE GENOMIC DNA]</scope>
    <source>
        <strain evidence="1">MESINF1</strain>
    </source>
</reference>
<dbReference type="EMBL" id="LS974202">
    <property type="protein sequence ID" value="SSC11558.1"/>
    <property type="molecule type" value="Genomic_DNA"/>
</dbReference>
<dbReference type="InterPro" id="IPR005358">
    <property type="entry name" value="Puta_zinc/iron-chelating_dom"/>
</dbReference>
<dbReference type="Pfam" id="PF03692">
    <property type="entry name" value="CxxCxxCC"/>
    <property type="match status" value="1"/>
</dbReference>
<dbReference type="Proteomes" id="UP000250796">
    <property type="component" value="Chromosome MESINF"/>
</dbReference>
<organism evidence="1 2">
    <name type="scientific">Mesotoga infera</name>
    <dbReference type="NCBI Taxonomy" id="1236046"/>
    <lineage>
        <taxon>Bacteria</taxon>
        <taxon>Thermotogati</taxon>
        <taxon>Thermotogota</taxon>
        <taxon>Thermotogae</taxon>
        <taxon>Kosmotogales</taxon>
        <taxon>Kosmotogaceae</taxon>
        <taxon>Mesotoga</taxon>
    </lineage>
</organism>
<keyword evidence="2" id="KW-1185">Reference proteome</keyword>
<dbReference type="AlphaFoldDB" id="A0A7Z7LDX9"/>
<gene>
    <name evidence="1" type="ORF">MESINF_0109</name>
</gene>
<sequence>MNCELDFADIFARITQLEEVYDELNDSINRTILQTGLRCLPGCRSCCETPSSNIEVSILEFLPLSMNLWQNNKAIQLLEILELKAEDDPCILLQNDIALLPEGGCSYYGFRPLMCRLFGFSAIIGREGFPSPVICKLVKVNYPDISRKIADSIKDGLDIPVFSNFARRVRGIDPYLAERVYPINQALKKAIEFIGLRWYFGSLGYDKPA</sequence>
<evidence type="ECO:0000313" key="2">
    <source>
        <dbReference type="Proteomes" id="UP000250796"/>
    </source>
</evidence>
<evidence type="ECO:0000313" key="1">
    <source>
        <dbReference type="EMBL" id="SSC11558.1"/>
    </source>
</evidence>
<name>A0A7Z7LDX9_9BACT</name>
<dbReference type="KEGG" id="minf:MESINF_0109"/>
<dbReference type="RefSeq" id="WP_169698017.1">
    <property type="nucleotide sequence ID" value="NZ_LS974202.1"/>
</dbReference>
<protein>
    <submittedName>
        <fullName evidence="1">Putative Fe-S oxidoreductase</fullName>
    </submittedName>
</protein>
<proteinExistence type="predicted"/>
<accession>A0A7Z7LDX9</accession>